<evidence type="ECO:0000313" key="2">
    <source>
        <dbReference type="EMBL" id="ETM99123.1"/>
    </source>
</evidence>
<dbReference type="Proteomes" id="UP000018817">
    <property type="component" value="Unassembled WGS sequence"/>
</dbReference>
<dbReference type="EMBL" id="KI669658">
    <property type="protein sequence ID" value="ETM99123.1"/>
    <property type="molecule type" value="Genomic_DNA"/>
</dbReference>
<evidence type="ECO:0000256" key="1">
    <source>
        <dbReference type="SAM" id="MobiDB-lite"/>
    </source>
</evidence>
<feature type="region of interest" description="Disordered" evidence="1">
    <location>
        <begin position="41"/>
        <end position="77"/>
    </location>
</feature>
<gene>
    <name evidence="2" type="ORF">PPTG_24470</name>
</gene>
<dbReference type="GeneID" id="20193069"/>
<evidence type="ECO:0000313" key="3">
    <source>
        <dbReference type="Proteomes" id="UP000018817"/>
    </source>
</evidence>
<reference evidence="3" key="1">
    <citation type="submission" date="2011-12" db="EMBL/GenBank/DDBJ databases">
        <authorList>
            <consortium name="The Broad Institute Genome Sequencing Platform"/>
            <person name="Russ C."/>
            <person name="Tyler B."/>
            <person name="Panabieres F."/>
            <person name="Shan W."/>
            <person name="Tripathy S."/>
            <person name="Grunwald N."/>
            <person name="Machado M."/>
            <person name="Young S.K."/>
            <person name="Zeng Q."/>
            <person name="Gargeya S."/>
            <person name="Fitzgerald M."/>
            <person name="Haas B."/>
            <person name="Abouelleil A."/>
            <person name="Alvarado L."/>
            <person name="Arachchi H.M."/>
            <person name="Berlin A."/>
            <person name="Chapman S.B."/>
            <person name="Gearin G."/>
            <person name="Goldberg J."/>
            <person name="Griggs A."/>
            <person name="Gujja S."/>
            <person name="Hansen M."/>
            <person name="Heiman D."/>
            <person name="Howarth C."/>
            <person name="Larimer J."/>
            <person name="Lui A."/>
            <person name="MacDonald P.J.P."/>
            <person name="McCowen C."/>
            <person name="Montmayeur A."/>
            <person name="Murphy C."/>
            <person name="Neiman D."/>
            <person name="Pearson M."/>
            <person name="Priest M."/>
            <person name="Roberts A."/>
            <person name="Saif S."/>
            <person name="Shea T."/>
            <person name="Sisk P."/>
            <person name="Stolte C."/>
            <person name="Sykes S."/>
            <person name="Wortman J."/>
            <person name="Nusbaum C."/>
            <person name="Birren B."/>
        </authorList>
    </citation>
    <scope>NUCLEOTIDE SEQUENCE [LARGE SCALE GENOMIC DNA]</scope>
    <source>
        <strain evidence="3">INRA-310</strain>
    </source>
</reference>
<sequence length="99" mass="10737">MECPRCHAAIVVPPPDPAGENPIALRLCACCEQLLERDAFAKRSEDDEETSGGDDTPKSTHGNVVEDVKRDKGKRVLSQNEKYRAVSAACQRIAEGVAD</sequence>
<proteinExistence type="predicted"/>
<dbReference type="AlphaFoldDB" id="W2PFY3"/>
<accession>W2PFY3</accession>
<dbReference type="RefSeq" id="XP_008915573.1">
    <property type="nucleotide sequence ID" value="XM_008917325.1"/>
</dbReference>
<reference evidence="2 3" key="2">
    <citation type="submission" date="2013-11" db="EMBL/GenBank/DDBJ databases">
        <title>The Genome Sequence of Phytophthora parasitica INRA-310.</title>
        <authorList>
            <consortium name="The Broad Institute Genomics Platform"/>
            <person name="Russ C."/>
            <person name="Tyler B."/>
            <person name="Panabieres F."/>
            <person name="Shan W."/>
            <person name="Tripathy S."/>
            <person name="Grunwald N."/>
            <person name="Machado M."/>
            <person name="Johnson C.S."/>
            <person name="Arredondo F."/>
            <person name="Hong C."/>
            <person name="Coffey M."/>
            <person name="Young S.K."/>
            <person name="Zeng Q."/>
            <person name="Gargeya S."/>
            <person name="Fitzgerald M."/>
            <person name="Abouelleil A."/>
            <person name="Alvarado L."/>
            <person name="Chapman S.B."/>
            <person name="Gainer-Dewar J."/>
            <person name="Goldberg J."/>
            <person name="Griggs A."/>
            <person name="Gujja S."/>
            <person name="Hansen M."/>
            <person name="Howarth C."/>
            <person name="Imamovic A."/>
            <person name="Ireland A."/>
            <person name="Larimer J."/>
            <person name="McCowan C."/>
            <person name="Murphy C."/>
            <person name="Pearson M."/>
            <person name="Poon T.W."/>
            <person name="Priest M."/>
            <person name="Roberts A."/>
            <person name="Saif S."/>
            <person name="Shea T."/>
            <person name="Sykes S."/>
            <person name="Wortman J."/>
            <person name="Nusbaum C."/>
            <person name="Birren B."/>
        </authorList>
    </citation>
    <scope>NUCLEOTIDE SEQUENCE [LARGE SCALE GENOMIC DNA]</scope>
    <source>
        <strain evidence="2 3">INRA-310</strain>
    </source>
</reference>
<organism evidence="2 3">
    <name type="scientific">Phytophthora nicotianae (strain INRA-310)</name>
    <name type="common">Phytophthora parasitica</name>
    <dbReference type="NCBI Taxonomy" id="761204"/>
    <lineage>
        <taxon>Eukaryota</taxon>
        <taxon>Sar</taxon>
        <taxon>Stramenopiles</taxon>
        <taxon>Oomycota</taxon>
        <taxon>Peronosporomycetes</taxon>
        <taxon>Peronosporales</taxon>
        <taxon>Peronosporaceae</taxon>
        <taxon>Phytophthora</taxon>
    </lineage>
</organism>
<dbReference type="VEuPathDB" id="FungiDB:PPTG_24470"/>
<protein>
    <submittedName>
        <fullName evidence="2">Uncharacterized protein</fullName>
    </submittedName>
</protein>
<name>W2PFY3_PHYN3</name>